<keyword evidence="1" id="KW-0732">Signal</keyword>
<dbReference type="AlphaFoldDB" id="A0A5S6R3Z8"/>
<sequence length="85" mass="9011">MLPVCTVSLVAMLCLIGAGEKPLLYRKDDNVNRGRQTCVQCVSTTHPSCEAIGALKFGNRSTSSGSVLTSKVKGKAGAIWSWHAC</sequence>
<evidence type="ECO:0000256" key="1">
    <source>
        <dbReference type="SAM" id="SignalP"/>
    </source>
</evidence>
<keyword evidence="2" id="KW-1185">Reference proteome</keyword>
<organism evidence="2 3">
    <name type="scientific">Trichuris muris</name>
    <name type="common">Mouse whipworm</name>
    <dbReference type="NCBI Taxonomy" id="70415"/>
    <lineage>
        <taxon>Eukaryota</taxon>
        <taxon>Metazoa</taxon>
        <taxon>Ecdysozoa</taxon>
        <taxon>Nematoda</taxon>
        <taxon>Enoplea</taxon>
        <taxon>Dorylaimia</taxon>
        <taxon>Trichinellida</taxon>
        <taxon>Trichuridae</taxon>
        <taxon>Trichuris</taxon>
    </lineage>
</organism>
<evidence type="ECO:0000313" key="2">
    <source>
        <dbReference type="Proteomes" id="UP000046395"/>
    </source>
</evidence>
<dbReference type="Proteomes" id="UP000046395">
    <property type="component" value="Unassembled WGS sequence"/>
</dbReference>
<reference evidence="3" key="1">
    <citation type="submission" date="2019-12" db="UniProtKB">
        <authorList>
            <consortium name="WormBaseParasite"/>
        </authorList>
    </citation>
    <scope>IDENTIFICATION</scope>
</reference>
<proteinExistence type="predicted"/>
<protein>
    <submittedName>
        <fullName evidence="3">Secreted protein</fullName>
    </submittedName>
</protein>
<accession>A0A5S6R3Z8</accession>
<feature type="signal peptide" evidence="1">
    <location>
        <begin position="1"/>
        <end position="19"/>
    </location>
</feature>
<evidence type="ECO:0000313" key="3">
    <source>
        <dbReference type="WBParaSite" id="TMUE_3000014235.1"/>
    </source>
</evidence>
<name>A0A5S6R3Z8_TRIMR</name>
<dbReference type="WBParaSite" id="TMUE_3000014235.1">
    <property type="protein sequence ID" value="TMUE_3000014235.1"/>
    <property type="gene ID" value="WBGene00302161"/>
</dbReference>
<feature type="chain" id="PRO_5024322370" evidence="1">
    <location>
        <begin position="20"/>
        <end position="85"/>
    </location>
</feature>